<evidence type="ECO:0000313" key="12">
    <source>
        <dbReference type="Proteomes" id="UP000177588"/>
    </source>
</evidence>
<dbReference type="Pfam" id="PF00476">
    <property type="entry name" value="DNA_pol_A"/>
    <property type="match status" value="1"/>
</dbReference>
<evidence type="ECO:0000256" key="1">
    <source>
        <dbReference type="ARBA" id="ARBA00007705"/>
    </source>
</evidence>
<evidence type="ECO:0000313" key="11">
    <source>
        <dbReference type="EMBL" id="OGY26228.1"/>
    </source>
</evidence>
<dbReference type="STRING" id="1802597.A2Z24_01580"/>
<dbReference type="EMBL" id="MHCT01000013">
    <property type="protein sequence ID" value="OGY26228.1"/>
    <property type="molecule type" value="Genomic_DNA"/>
</dbReference>
<dbReference type="CDD" id="cd06142">
    <property type="entry name" value="RNaseD_exo"/>
    <property type="match status" value="1"/>
</dbReference>
<dbReference type="InterPro" id="IPR019760">
    <property type="entry name" value="DNA-dir_DNA_pol_A_CS"/>
</dbReference>
<evidence type="ECO:0000256" key="4">
    <source>
        <dbReference type="ARBA" id="ARBA00022679"/>
    </source>
</evidence>
<feature type="coiled-coil region" evidence="8">
    <location>
        <begin position="214"/>
        <end position="241"/>
    </location>
</feature>
<comment type="similarity">
    <text evidence="1">Belongs to the DNA polymerase type-A family.</text>
</comment>
<dbReference type="GO" id="GO:0008408">
    <property type="term" value="F:3'-5' exonuclease activity"/>
    <property type="evidence" value="ECO:0007669"/>
    <property type="project" value="InterPro"/>
</dbReference>
<evidence type="ECO:0000256" key="8">
    <source>
        <dbReference type="SAM" id="Coils"/>
    </source>
</evidence>
<dbReference type="AlphaFoldDB" id="A0A1G1WEV5"/>
<dbReference type="GO" id="GO:0006261">
    <property type="term" value="P:DNA-templated DNA replication"/>
    <property type="evidence" value="ECO:0007669"/>
    <property type="project" value="InterPro"/>
</dbReference>
<keyword evidence="4" id="KW-0808">Transferase</keyword>
<feature type="domain" description="DNA-directed DNA polymerase family A palm" evidence="10">
    <location>
        <begin position="351"/>
        <end position="560"/>
    </location>
</feature>
<dbReference type="Gene3D" id="1.20.1060.10">
    <property type="entry name" value="Taq DNA Polymerase, Chain T, domain 4"/>
    <property type="match status" value="1"/>
</dbReference>
<keyword evidence="5" id="KW-0548">Nucleotidyltransferase</keyword>
<keyword evidence="8" id="KW-0175">Coiled coil</keyword>
<dbReference type="SMART" id="SM00474">
    <property type="entry name" value="35EXOc"/>
    <property type="match status" value="1"/>
</dbReference>
<dbReference type="PANTHER" id="PTHR10133:SF62">
    <property type="entry name" value="DNA POLYMERASE THETA"/>
    <property type="match status" value="1"/>
</dbReference>
<dbReference type="PRINTS" id="PR00868">
    <property type="entry name" value="DNAPOLI"/>
</dbReference>
<proteinExistence type="inferred from homology"/>
<dbReference type="SUPFAM" id="SSF53098">
    <property type="entry name" value="Ribonuclease H-like"/>
    <property type="match status" value="1"/>
</dbReference>
<dbReference type="EC" id="2.7.7.7" evidence="2"/>
<protein>
    <recommendedName>
        <fullName evidence="3">DNA polymerase I</fullName>
        <ecNumber evidence="2">2.7.7.7</ecNumber>
    </recommendedName>
</protein>
<dbReference type="SUPFAM" id="SSF56672">
    <property type="entry name" value="DNA/RNA polymerases"/>
    <property type="match status" value="1"/>
</dbReference>
<accession>A0A1G1WEV5</accession>
<dbReference type="Proteomes" id="UP000177588">
    <property type="component" value="Unassembled WGS sequence"/>
</dbReference>
<dbReference type="InterPro" id="IPR002298">
    <property type="entry name" value="DNA_polymerase_A"/>
</dbReference>
<evidence type="ECO:0000256" key="6">
    <source>
        <dbReference type="ARBA" id="ARBA00022932"/>
    </source>
</evidence>
<dbReference type="Pfam" id="PF01612">
    <property type="entry name" value="DNA_pol_A_exo1"/>
    <property type="match status" value="1"/>
</dbReference>
<dbReference type="Gene3D" id="1.10.150.20">
    <property type="entry name" value="5' to 3' exonuclease, C-terminal subdomain"/>
    <property type="match status" value="1"/>
</dbReference>
<evidence type="ECO:0000256" key="5">
    <source>
        <dbReference type="ARBA" id="ARBA00022695"/>
    </source>
</evidence>
<dbReference type="GO" id="GO:0003677">
    <property type="term" value="F:DNA binding"/>
    <property type="evidence" value="ECO:0007669"/>
    <property type="project" value="InterPro"/>
</dbReference>
<organism evidence="11 12">
    <name type="scientific">Candidatus Woykebacteria bacterium RBG_16_44_10</name>
    <dbReference type="NCBI Taxonomy" id="1802597"/>
    <lineage>
        <taxon>Bacteria</taxon>
        <taxon>Candidatus Woykeibacteriota</taxon>
    </lineage>
</organism>
<dbReference type="InterPro" id="IPR036397">
    <property type="entry name" value="RNaseH_sf"/>
</dbReference>
<evidence type="ECO:0000256" key="3">
    <source>
        <dbReference type="ARBA" id="ARBA00020311"/>
    </source>
</evidence>
<name>A0A1G1WEV5_9BACT</name>
<reference evidence="11 12" key="1">
    <citation type="journal article" date="2016" name="Nat. Commun.">
        <title>Thousands of microbial genomes shed light on interconnected biogeochemical processes in an aquifer system.</title>
        <authorList>
            <person name="Anantharaman K."/>
            <person name="Brown C.T."/>
            <person name="Hug L.A."/>
            <person name="Sharon I."/>
            <person name="Castelle C.J."/>
            <person name="Probst A.J."/>
            <person name="Thomas B.C."/>
            <person name="Singh A."/>
            <person name="Wilkins M.J."/>
            <person name="Karaoz U."/>
            <person name="Brodie E.L."/>
            <person name="Williams K.H."/>
            <person name="Hubbard S.S."/>
            <person name="Banfield J.F."/>
        </authorList>
    </citation>
    <scope>NUCLEOTIDE SEQUENCE [LARGE SCALE GENOMIC DNA]</scope>
</reference>
<dbReference type="SMART" id="SM00482">
    <property type="entry name" value="POLAc"/>
    <property type="match status" value="1"/>
</dbReference>
<dbReference type="InterPro" id="IPR001098">
    <property type="entry name" value="DNA-dir_DNA_pol_A_palm_dom"/>
</dbReference>
<feature type="domain" description="3'-5' exonuclease" evidence="9">
    <location>
        <begin position="9"/>
        <end position="184"/>
    </location>
</feature>
<evidence type="ECO:0000256" key="7">
    <source>
        <dbReference type="ARBA" id="ARBA00049244"/>
    </source>
</evidence>
<sequence>METEAQIKYDFIQTNEELAQIVPEIEKEPIIAIDTEGSKFDPFSAKLLLLQIATREKAYVIDCTKVDISPLKEVLEAERPLKIAQNAKFDYGLLKVQAGIRLGNLFDTMLAERILTCGASREISLKTLAEKYLGVIIDKTIRESFYNPLNPALRGKFTKDQLDYAARDVLVLHDIFLKQYKKLQDEDVVETAKLEFAIVPVVAEMELRGSLIDKEKWRSHIAELEKKRDELNKDIQKDIRHLSPYAQVDLFGNESDTVNLDSPLQLLQVFKKLGEELPNTSESTLHKSNHPLAKKLLEYRAYEKMITAFGETILGKINPITGRLHPDFIQLGADTGRFACNNPNLQQIPADSGFRSCFIATSGYKLITADYSQIELRIMAEVSEDPAFLEAFQKDLDLHSLTASQMFRVPLEKVDKDKRFQAKSINFGLMYGRGPVSLSTQIGLSVEESKKLLDVYFSSYKKVKRWLDNVGRQAMRSGEVRTLGGRRRLFPPPERNHPEYERLAAAIERQGKNTPIQGTSADITKYALAYIYRELNKRQLDAYLIHTVHDEIVAEAREDIAEEVAKLIEDQMIAAGEKLLKKVPVKVDVYISDCWEKG</sequence>
<comment type="catalytic activity">
    <reaction evidence="7">
        <text>DNA(n) + a 2'-deoxyribonucleoside 5'-triphosphate = DNA(n+1) + diphosphate</text>
        <dbReference type="Rhea" id="RHEA:22508"/>
        <dbReference type="Rhea" id="RHEA-COMP:17339"/>
        <dbReference type="Rhea" id="RHEA-COMP:17340"/>
        <dbReference type="ChEBI" id="CHEBI:33019"/>
        <dbReference type="ChEBI" id="CHEBI:61560"/>
        <dbReference type="ChEBI" id="CHEBI:173112"/>
        <dbReference type="EC" id="2.7.7.7"/>
    </reaction>
</comment>
<dbReference type="GO" id="GO:0006302">
    <property type="term" value="P:double-strand break repair"/>
    <property type="evidence" value="ECO:0007669"/>
    <property type="project" value="TreeGrafter"/>
</dbReference>
<gene>
    <name evidence="11" type="ORF">A2Z24_01580</name>
</gene>
<dbReference type="PANTHER" id="PTHR10133">
    <property type="entry name" value="DNA POLYMERASE I"/>
    <property type="match status" value="1"/>
</dbReference>
<evidence type="ECO:0000259" key="10">
    <source>
        <dbReference type="SMART" id="SM00482"/>
    </source>
</evidence>
<dbReference type="InterPro" id="IPR012337">
    <property type="entry name" value="RNaseH-like_sf"/>
</dbReference>
<dbReference type="FunFam" id="1.10.150.20:FF:000002">
    <property type="entry name" value="DNA polymerase I"/>
    <property type="match status" value="1"/>
</dbReference>
<evidence type="ECO:0000259" key="9">
    <source>
        <dbReference type="SMART" id="SM00474"/>
    </source>
</evidence>
<comment type="caution">
    <text evidence="11">The sequence shown here is derived from an EMBL/GenBank/DDBJ whole genome shotgun (WGS) entry which is preliminary data.</text>
</comment>
<dbReference type="InterPro" id="IPR043502">
    <property type="entry name" value="DNA/RNA_pol_sf"/>
</dbReference>
<dbReference type="Gene3D" id="3.30.420.10">
    <property type="entry name" value="Ribonuclease H-like superfamily/Ribonuclease H"/>
    <property type="match status" value="1"/>
</dbReference>
<dbReference type="InterPro" id="IPR002562">
    <property type="entry name" value="3'-5'_exonuclease_dom"/>
</dbReference>
<dbReference type="GO" id="GO:0003887">
    <property type="term" value="F:DNA-directed DNA polymerase activity"/>
    <property type="evidence" value="ECO:0007669"/>
    <property type="project" value="UniProtKB-KW"/>
</dbReference>
<dbReference type="PROSITE" id="PS00447">
    <property type="entry name" value="DNA_POLYMERASE_A"/>
    <property type="match status" value="1"/>
</dbReference>
<dbReference type="Gene3D" id="3.30.70.370">
    <property type="match status" value="1"/>
</dbReference>
<evidence type="ECO:0000256" key="2">
    <source>
        <dbReference type="ARBA" id="ARBA00012417"/>
    </source>
</evidence>
<keyword evidence="6" id="KW-0239">DNA-directed DNA polymerase</keyword>